<keyword evidence="5 8" id="KW-0210">Decarboxylase</keyword>
<dbReference type="InterPro" id="IPR038071">
    <property type="entry name" value="UROD/MetE-like_sf"/>
</dbReference>
<dbReference type="HAMAP" id="MF_00218">
    <property type="entry name" value="URO_D"/>
    <property type="match status" value="1"/>
</dbReference>
<feature type="domain" description="Uroporphyrinogen decarboxylase (URO-D)" evidence="12">
    <location>
        <begin position="141"/>
        <end position="157"/>
    </location>
</feature>
<evidence type="ECO:0000256" key="5">
    <source>
        <dbReference type="ARBA" id="ARBA00022793"/>
    </source>
</evidence>
<dbReference type="UniPathway" id="UPA00251">
    <property type="reaction ID" value="UER00321"/>
</dbReference>
<dbReference type="EC" id="4.1.1.37" evidence="3 8"/>
<dbReference type="PROSITE" id="PS00906">
    <property type="entry name" value="UROD_1"/>
    <property type="match status" value="1"/>
</dbReference>
<gene>
    <name evidence="8 13" type="primary">hemE</name>
    <name evidence="13" type="ORF">F0P94_16730</name>
</gene>
<dbReference type="GO" id="GO:0006782">
    <property type="term" value="P:protoporphyrinogen IX biosynthetic process"/>
    <property type="evidence" value="ECO:0007669"/>
    <property type="project" value="UniProtKB-UniRule"/>
</dbReference>
<keyword evidence="14" id="KW-1185">Reference proteome</keyword>
<evidence type="ECO:0000256" key="10">
    <source>
        <dbReference type="RuleBase" id="RU004169"/>
    </source>
</evidence>
<dbReference type="RefSeq" id="WP_150905157.1">
    <property type="nucleotide sequence ID" value="NZ_VTWT01000010.1"/>
</dbReference>
<dbReference type="InterPro" id="IPR000257">
    <property type="entry name" value="Uroporphyrinogen_deCOase"/>
</dbReference>
<evidence type="ECO:0000256" key="4">
    <source>
        <dbReference type="ARBA" id="ARBA00022490"/>
    </source>
</evidence>
<comment type="caution">
    <text evidence="8">Lacks conserved residue(s) required for the propagation of feature annotation.</text>
</comment>
<evidence type="ECO:0000259" key="12">
    <source>
        <dbReference type="PROSITE" id="PS00907"/>
    </source>
</evidence>
<dbReference type="SUPFAM" id="SSF51726">
    <property type="entry name" value="UROD/MetE-like"/>
    <property type="match status" value="1"/>
</dbReference>
<feature type="site" description="Transition state stabilizer" evidence="8">
    <location>
        <position position="76"/>
    </location>
</feature>
<dbReference type="InterPro" id="IPR006361">
    <property type="entry name" value="Uroporphyrinogen_deCO2ase_HemE"/>
</dbReference>
<evidence type="ECO:0000313" key="14">
    <source>
        <dbReference type="Proteomes" id="UP000326570"/>
    </source>
</evidence>
<feature type="binding site" evidence="8">
    <location>
        <begin position="26"/>
        <end position="30"/>
    </location>
    <ligand>
        <name>substrate</name>
    </ligand>
</feature>
<evidence type="ECO:0000256" key="9">
    <source>
        <dbReference type="RuleBase" id="RU000554"/>
    </source>
</evidence>
<dbReference type="EMBL" id="VTWT01000010">
    <property type="protein sequence ID" value="KAA9326058.1"/>
    <property type="molecule type" value="Genomic_DNA"/>
</dbReference>
<feature type="binding site" evidence="8">
    <location>
        <position position="319"/>
    </location>
    <ligand>
        <name>substrate</name>
    </ligand>
</feature>
<organism evidence="13 14">
    <name type="scientific">Adhaeribacter soli</name>
    <dbReference type="NCBI Taxonomy" id="2607655"/>
    <lineage>
        <taxon>Bacteria</taxon>
        <taxon>Pseudomonadati</taxon>
        <taxon>Bacteroidota</taxon>
        <taxon>Cytophagia</taxon>
        <taxon>Cytophagales</taxon>
        <taxon>Hymenobacteraceae</taxon>
        <taxon>Adhaeribacter</taxon>
    </lineage>
</organism>
<evidence type="ECO:0000259" key="11">
    <source>
        <dbReference type="PROSITE" id="PS00906"/>
    </source>
</evidence>
<dbReference type="AlphaFoldDB" id="A0A5N1IKL1"/>
<comment type="pathway">
    <text evidence="1 8 9">Porphyrin-containing compound metabolism; protoporphyrin-IX biosynthesis; coproporphyrinogen-III from 5-aminolevulinate: step 4/4.</text>
</comment>
<comment type="similarity">
    <text evidence="2 8 10">Belongs to the uroporphyrinogen decarboxylase family.</text>
</comment>
<dbReference type="PANTHER" id="PTHR21091">
    <property type="entry name" value="METHYLTETRAHYDROFOLATE:HOMOCYSTEINE METHYLTRANSFERASE RELATED"/>
    <property type="match status" value="1"/>
</dbReference>
<comment type="subcellular location">
    <subcellularLocation>
        <location evidence="8">Cytoplasm</location>
    </subcellularLocation>
</comment>
<dbReference type="CDD" id="cd00717">
    <property type="entry name" value="URO-D"/>
    <property type="match status" value="1"/>
</dbReference>
<dbReference type="GO" id="GO:0004853">
    <property type="term" value="F:uroporphyrinogen decarboxylase activity"/>
    <property type="evidence" value="ECO:0007669"/>
    <property type="project" value="UniProtKB-UniRule"/>
</dbReference>
<keyword evidence="6 8" id="KW-0456">Lyase</keyword>
<dbReference type="FunFam" id="3.20.20.210:FF:000007">
    <property type="entry name" value="Uroporphyrinogen decarboxylase"/>
    <property type="match status" value="1"/>
</dbReference>
<dbReference type="GO" id="GO:0005829">
    <property type="term" value="C:cytosol"/>
    <property type="evidence" value="ECO:0007669"/>
    <property type="project" value="TreeGrafter"/>
</dbReference>
<comment type="catalytic activity">
    <reaction evidence="8 9">
        <text>uroporphyrinogen III + 4 H(+) = coproporphyrinogen III + 4 CO2</text>
        <dbReference type="Rhea" id="RHEA:19865"/>
        <dbReference type="ChEBI" id="CHEBI:15378"/>
        <dbReference type="ChEBI" id="CHEBI:16526"/>
        <dbReference type="ChEBI" id="CHEBI:57308"/>
        <dbReference type="ChEBI" id="CHEBI:57309"/>
        <dbReference type="EC" id="4.1.1.37"/>
    </reaction>
</comment>
<comment type="subunit">
    <text evidence="8">Homodimer.</text>
</comment>
<evidence type="ECO:0000256" key="6">
    <source>
        <dbReference type="ARBA" id="ARBA00023239"/>
    </source>
</evidence>
<feature type="binding site" evidence="8">
    <location>
        <position position="76"/>
    </location>
    <ligand>
        <name>substrate</name>
    </ligand>
</feature>
<accession>A0A5N1IKL1</accession>
<name>A0A5N1IKL1_9BACT</name>
<dbReference type="Gene3D" id="3.20.20.210">
    <property type="match status" value="1"/>
</dbReference>
<proteinExistence type="inferred from homology"/>
<feature type="binding site" evidence="8">
    <location>
        <position position="153"/>
    </location>
    <ligand>
        <name>substrate</name>
    </ligand>
</feature>
<evidence type="ECO:0000256" key="3">
    <source>
        <dbReference type="ARBA" id="ARBA00012288"/>
    </source>
</evidence>
<keyword evidence="4 8" id="KW-0963">Cytoplasm</keyword>
<dbReference type="PROSITE" id="PS00907">
    <property type="entry name" value="UROD_2"/>
    <property type="match status" value="1"/>
</dbReference>
<dbReference type="PANTHER" id="PTHR21091:SF169">
    <property type="entry name" value="UROPORPHYRINOGEN DECARBOXYLASE"/>
    <property type="match status" value="1"/>
</dbReference>
<reference evidence="13 14" key="1">
    <citation type="submission" date="2019-09" db="EMBL/GenBank/DDBJ databases">
        <title>Genome sequence of Adhaeribacter sp. M2.</title>
        <authorList>
            <person name="Srinivasan S."/>
        </authorList>
    </citation>
    <scope>NUCLEOTIDE SEQUENCE [LARGE SCALE GENOMIC DNA]</scope>
    <source>
        <strain evidence="13 14">M2</strain>
    </source>
</reference>
<feature type="binding site" evidence="8">
    <location>
        <position position="208"/>
    </location>
    <ligand>
        <name>substrate</name>
    </ligand>
</feature>
<evidence type="ECO:0000256" key="7">
    <source>
        <dbReference type="ARBA" id="ARBA00023244"/>
    </source>
</evidence>
<evidence type="ECO:0000256" key="1">
    <source>
        <dbReference type="ARBA" id="ARBA00004804"/>
    </source>
</evidence>
<keyword evidence="7 8" id="KW-0627">Porphyrin biosynthesis</keyword>
<sequence length="347" mass="39131">MQLKNDLFLRAARGEKTERTPVWLMRQAGRILPEYRAVRSSLRDFKELVETPELASEVTIQPVDLLGVDAAIIFSDILVVPEAMGLTYEMQEQKGPIFPRTVQTLKDIEQLREADPEEDLGYVLEALRITKRALNGRVPLIGFAGAPWTIFAYMIEGSGSKTFSKARKMLYTEPEMAHKLLRKITNTTIKYLQAQVQAGANLIQVFDSWAGILPPEHYRTFSYAYIKEICEALPDVPVTVFAKGAFFSMHDFANLPCQVIGLDWNMNIAEARAALGPDKTLQGNLDPCALYSDFATIRKETIKMLDAFGPDRHIANLGHGVYPDTNPDHVRCFINTVKEYSEQMRKA</sequence>
<dbReference type="NCBIfam" id="TIGR01464">
    <property type="entry name" value="hemE"/>
    <property type="match status" value="1"/>
</dbReference>
<protein>
    <recommendedName>
        <fullName evidence="3 8">Uroporphyrinogen decarboxylase</fullName>
        <shortName evidence="8">UPD</shortName>
        <shortName evidence="8">URO-D</shortName>
        <ecNumber evidence="3 8">4.1.1.37</ecNumber>
    </recommendedName>
</protein>
<comment type="caution">
    <text evidence="13">The sequence shown here is derived from an EMBL/GenBank/DDBJ whole genome shotgun (WGS) entry which is preliminary data.</text>
</comment>
<evidence type="ECO:0000256" key="8">
    <source>
        <dbReference type="HAMAP-Rule" id="MF_00218"/>
    </source>
</evidence>
<evidence type="ECO:0000313" key="13">
    <source>
        <dbReference type="EMBL" id="KAA9326058.1"/>
    </source>
</evidence>
<dbReference type="Proteomes" id="UP000326570">
    <property type="component" value="Unassembled WGS sequence"/>
</dbReference>
<feature type="domain" description="Uroporphyrinogen decarboxylase (URO-D)" evidence="11">
    <location>
        <begin position="21"/>
        <end position="30"/>
    </location>
</feature>
<evidence type="ECO:0000256" key="2">
    <source>
        <dbReference type="ARBA" id="ARBA00009935"/>
    </source>
</evidence>
<dbReference type="Pfam" id="PF01208">
    <property type="entry name" value="URO-D"/>
    <property type="match status" value="1"/>
</dbReference>
<comment type="function">
    <text evidence="8">Catalyzes the decarboxylation of four acetate groups of uroporphyrinogen-III to yield coproporphyrinogen-III.</text>
</comment>